<proteinExistence type="predicted"/>
<dbReference type="SUPFAM" id="SSF50346">
    <property type="entry name" value="PRC-barrel domain"/>
    <property type="match status" value="1"/>
</dbReference>
<dbReference type="AlphaFoldDB" id="G7Q615"/>
<dbReference type="PANTHER" id="PTHR36505">
    <property type="entry name" value="BLR1072 PROTEIN"/>
    <property type="match status" value="1"/>
</dbReference>
<accession>G7Q615</accession>
<organism evidence="3 4">
    <name type="scientific">Solidesulfovibrio carbinoliphilus subsp. oakridgensis</name>
    <dbReference type="NCBI Taxonomy" id="694327"/>
    <lineage>
        <taxon>Bacteria</taxon>
        <taxon>Pseudomonadati</taxon>
        <taxon>Thermodesulfobacteriota</taxon>
        <taxon>Desulfovibrionia</taxon>
        <taxon>Desulfovibrionales</taxon>
        <taxon>Desulfovibrionaceae</taxon>
        <taxon>Solidesulfovibrio</taxon>
    </lineage>
</organism>
<dbReference type="Pfam" id="PF05239">
    <property type="entry name" value="PRC"/>
    <property type="match status" value="1"/>
</dbReference>
<protein>
    <submittedName>
        <fullName evidence="3">PRC-barrel domain protein</fullName>
    </submittedName>
</protein>
<dbReference type="Proteomes" id="UP000004662">
    <property type="component" value="Chromosome"/>
</dbReference>
<evidence type="ECO:0000313" key="4">
    <source>
        <dbReference type="Proteomes" id="UP000004662"/>
    </source>
</evidence>
<dbReference type="InterPro" id="IPR027275">
    <property type="entry name" value="PRC-brl_dom"/>
</dbReference>
<keyword evidence="4" id="KW-1185">Reference proteome</keyword>
<feature type="signal peptide" evidence="1">
    <location>
        <begin position="1"/>
        <end position="25"/>
    </location>
</feature>
<dbReference type="RefSeq" id="WP_009180446.1">
    <property type="nucleotide sequence ID" value="NZ_CM001368.1"/>
</dbReference>
<dbReference type="EMBL" id="CM001368">
    <property type="protein sequence ID" value="EHJ47031.1"/>
    <property type="molecule type" value="Genomic_DNA"/>
</dbReference>
<dbReference type="eggNOG" id="COG3861">
    <property type="taxonomic scope" value="Bacteria"/>
</dbReference>
<reference evidence="4" key="1">
    <citation type="journal article" date="2015" name="Genome Announc.">
        <title>High-Quality Draft Genome Sequence of Desulfovibrio carbinoliphilus FW-101-2B, an Organic Acid-Oxidizing Sulfate-Reducing Bacterium Isolated from Uranium(VI)-Contaminated Groundwater.</title>
        <authorList>
            <person name="Ramsay B.D."/>
            <person name="Hwang C."/>
            <person name="Woo H.L."/>
            <person name="Carroll S.L."/>
            <person name="Lucas S."/>
            <person name="Han J."/>
            <person name="Lapidus A.L."/>
            <person name="Cheng J.F."/>
            <person name="Goodwin L.A."/>
            <person name="Pitluck S."/>
            <person name="Peters L."/>
            <person name="Chertkov O."/>
            <person name="Held B."/>
            <person name="Detter J.C."/>
            <person name="Han C.S."/>
            <person name="Tapia R."/>
            <person name="Land M.L."/>
            <person name="Hauser L.J."/>
            <person name="Kyrpides N.C."/>
            <person name="Ivanova N.N."/>
            <person name="Mikhailova N."/>
            <person name="Pagani I."/>
            <person name="Woyke T."/>
            <person name="Arkin A.P."/>
            <person name="Dehal P."/>
            <person name="Chivian D."/>
            <person name="Criddle C.S."/>
            <person name="Wu W."/>
            <person name="Chakraborty R."/>
            <person name="Hazen T.C."/>
            <person name="Fields M.W."/>
        </authorList>
    </citation>
    <scope>NUCLEOTIDE SEQUENCE [LARGE SCALE GENOMIC DNA]</scope>
    <source>
        <strain evidence="4">FW-101-2B</strain>
    </source>
</reference>
<dbReference type="InterPro" id="IPR011033">
    <property type="entry name" value="PRC_barrel-like_sf"/>
</dbReference>
<dbReference type="STRING" id="694327.DFW101_1017"/>
<evidence type="ECO:0000313" key="3">
    <source>
        <dbReference type="EMBL" id="EHJ47031.1"/>
    </source>
</evidence>
<keyword evidence="1" id="KW-0732">Signal</keyword>
<sequence length="133" mass="14264">MLHAKKHLIVALAMALSLIAATAFAQTPVAGTIGVTVEEGKILAKGWSIKKDILGMDVYNDANDKVGTVEDIIVTPEKATSYAIVGVGGFLGMGEREVAIPVNQFKMNNKRIVLHGATKDALKNLPEFKYINN</sequence>
<feature type="domain" description="PRC-barrel" evidence="2">
    <location>
        <begin position="52"/>
        <end position="115"/>
    </location>
</feature>
<dbReference type="HOGENOM" id="CLU_091638_4_2_7"/>
<evidence type="ECO:0000259" key="2">
    <source>
        <dbReference type="Pfam" id="PF05239"/>
    </source>
</evidence>
<name>G7Q615_9BACT</name>
<feature type="chain" id="PRO_5003503459" evidence="1">
    <location>
        <begin position="26"/>
        <end position="133"/>
    </location>
</feature>
<dbReference type="Gene3D" id="2.30.30.240">
    <property type="entry name" value="PRC-barrel domain"/>
    <property type="match status" value="1"/>
</dbReference>
<evidence type="ECO:0000256" key="1">
    <source>
        <dbReference type="SAM" id="SignalP"/>
    </source>
</evidence>
<dbReference type="PANTHER" id="PTHR36505:SF1">
    <property type="entry name" value="BLR1072 PROTEIN"/>
    <property type="match status" value="1"/>
</dbReference>
<gene>
    <name evidence="3" type="ORF">DFW101_1017</name>
</gene>